<accession>A0A8I6WF10</accession>
<feature type="transmembrane region" description="Helical" evidence="2">
    <location>
        <begin position="112"/>
        <end position="132"/>
    </location>
</feature>
<dbReference type="EnsemblPlants" id="HORVU.MOREX.r3.1HG0088000.1">
    <property type="protein sequence ID" value="HORVU.MOREX.r3.1HG0088000.1"/>
    <property type="gene ID" value="HORVU.MOREX.r3.1HG0088000"/>
</dbReference>
<dbReference type="Proteomes" id="UP000011116">
    <property type="component" value="Chromosome 1H"/>
</dbReference>
<keyword evidence="2" id="KW-0472">Membrane</keyword>
<reference evidence="4" key="2">
    <citation type="submission" date="2020-10" db="EMBL/GenBank/DDBJ databases">
        <authorList>
            <person name="Scholz U."/>
            <person name="Mascher M."/>
            <person name="Fiebig A."/>
        </authorList>
    </citation>
    <scope>NUCLEOTIDE SEQUENCE [LARGE SCALE GENOMIC DNA]</scope>
    <source>
        <strain evidence="4">cv. Morex</strain>
    </source>
</reference>
<evidence type="ECO:0000256" key="2">
    <source>
        <dbReference type="SAM" id="Phobius"/>
    </source>
</evidence>
<proteinExistence type="predicted"/>
<feature type="transmembrane region" description="Helical" evidence="2">
    <location>
        <begin position="144"/>
        <end position="170"/>
    </location>
</feature>
<name>A0A8I6WF10_HORVV</name>
<protein>
    <recommendedName>
        <fullName evidence="3">DUF4220 domain-containing protein</fullName>
    </recommendedName>
</protein>
<evidence type="ECO:0000256" key="1">
    <source>
        <dbReference type="SAM" id="MobiDB-lite"/>
    </source>
</evidence>
<feature type="compositionally biased region" description="Polar residues" evidence="1">
    <location>
        <begin position="473"/>
        <end position="484"/>
    </location>
</feature>
<reference evidence="5" key="1">
    <citation type="journal article" date="2012" name="Nature">
        <title>A physical, genetic and functional sequence assembly of the barley genome.</title>
        <authorList>
            <consortium name="The International Barley Genome Sequencing Consortium"/>
            <person name="Mayer K.F."/>
            <person name="Waugh R."/>
            <person name="Brown J.W."/>
            <person name="Schulman A."/>
            <person name="Langridge P."/>
            <person name="Platzer M."/>
            <person name="Fincher G.B."/>
            <person name="Muehlbauer G.J."/>
            <person name="Sato K."/>
            <person name="Close T.J."/>
            <person name="Wise R.P."/>
            <person name="Stein N."/>
        </authorList>
    </citation>
    <scope>NUCLEOTIDE SEQUENCE [LARGE SCALE GENOMIC DNA]</scope>
    <source>
        <strain evidence="5">cv. Morex</strain>
    </source>
</reference>
<dbReference type="Pfam" id="PF04578">
    <property type="entry name" value="DUF594"/>
    <property type="match status" value="1"/>
</dbReference>
<dbReference type="Pfam" id="PF13968">
    <property type="entry name" value="DUF4220"/>
    <property type="match status" value="1"/>
</dbReference>
<feature type="domain" description="DUF4220" evidence="3">
    <location>
        <begin position="56"/>
        <end position="394"/>
    </location>
</feature>
<sequence>MPGEMTLAWVEHWVKWLSDSVFRIVPLLSLLMHLILTVFSDSRRREGKGWKRGLLWLAYQLTDWGPAYVIGNLYLEKEPCGKMIVAFWVPFLLLQNARPDNISAYTIEDNELWLRVVIFVPLQSLGSILVVYRCILTNCCTTGLLRQASIIMLVVGLLKYVESAVALWLCNLSRIQKSFKKLPPIDCSLIDDYGGGKNLKDEQALLVAHGLFDICKGAFSDYSMEHMDRAAVTSMFSDQWKSMCKVVEMELSLMYDILYTKAAVVHTWPGYAIRVASPLLTATALVLFGLQCKEGMHTEDQVISYVLLGTTFLLDLRWLLRALASTWTYSFFKGAHSCLNHQVLCRKRWHKLRCWVVSLSISRLSLWLWTSDCPKKHESYRRWEGTFGRYNLLEQCCGGERHNLYSISRLVTESEDHSRDHGIPDYVKELVFNVICANLFPAPSTPTGTPPNGSPQTPDPSNGDGGGGKNSPDRQNGNGTYTPPGTDSPGVPNCNCMCNLPPSWPFYPREPFCNCMCNLPPSWPFYPREPFCNDMHNDPPLCPFYPRRPICSGMDNERPPCRPCPRQICARGINAPFDQNGYDVFVSMQHCPDEETSMASSGPYEQQTDDRWRYDQAQSETYEQACLWRNVHAGSMHGQSTLINNPKRQATSLNSTDFPLELQEAILIWHIATDLFLSCYHNVVPAAPQNDEKAIKAMSDYMMFLLAKQPSMLPGLKLRSLYEKARATLRVIGKIKEEDKPSSSYTTTKEQKAKELATWMLENVDHLEDKTSAIYRGIKENRLLGLGTLGEATQIALFLSDGKHRLIGNAMEKSVRKLGYWIRTLQELREDMNDNDMLKFILKAWVHLLMYASIRGSREAHAKQLSKGGGLTTLVWIISEHAEERFVRLMCPALFL</sequence>
<keyword evidence="2" id="KW-0812">Transmembrane</keyword>
<feature type="region of interest" description="Disordered" evidence="1">
    <location>
        <begin position="445"/>
        <end position="484"/>
    </location>
</feature>
<evidence type="ECO:0000259" key="3">
    <source>
        <dbReference type="Pfam" id="PF13968"/>
    </source>
</evidence>
<keyword evidence="2" id="KW-1133">Transmembrane helix</keyword>
<evidence type="ECO:0000313" key="5">
    <source>
        <dbReference type="Proteomes" id="UP000011116"/>
    </source>
</evidence>
<keyword evidence="5" id="KW-1185">Reference proteome</keyword>
<dbReference type="Gramene" id="HORVU.MOREX.r3.1HG0088000.1">
    <property type="protein sequence ID" value="HORVU.MOREX.r3.1HG0088000.1"/>
    <property type="gene ID" value="HORVU.MOREX.r3.1HG0088000"/>
</dbReference>
<dbReference type="PANTHER" id="PTHR31325">
    <property type="entry name" value="OS01G0798800 PROTEIN-RELATED"/>
    <property type="match status" value="1"/>
</dbReference>
<dbReference type="InterPro" id="IPR007658">
    <property type="entry name" value="DUF594"/>
</dbReference>
<dbReference type="InterPro" id="IPR025315">
    <property type="entry name" value="DUF4220"/>
</dbReference>
<reference evidence="4" key="3">
    <citation type="submission" date="2022-01" db="UniProtKB">
        <authorList>
            <consortium name="EnsemblPlants"/>
        </authorList>
    </citation>
    <scope>IDENTIFICATION</scope>
    <source>
        <strain evidence="4">subsp. vulgare</strain>
    </source>
</reference>
<gene>
    <name evidence="4" type="primary">LOC123402218</name>
</gene>
<feature type="transmembrane region" description="Helical" evidence="2">
    <location>
        <begin position="20"/>
        <end position="39"/>
    </location>
</feature>
<evidence type="ECO:0000313" key="4">
    <source>
        <dbReference type="EnsemblPlants" id="HORVU.MOREX.r3.1HG0088000.1"/>
    </source>
</evidence>
<organism evidence="4 5">
    <name type="scientific">Hordeum vulgare subsp. vulgare</name>
    <name type="common">Domesticated barley</name>
    <dbReference type="NCBI Taxonomy" id="112509"/>
    <lineage>
        <taxon>Eukaryota</taxon>
        <taxon>Viridiplantae</taxon>
        <taxon>Streptophyta</taxon>
        <taxon>Embryophyta</taxon>
        <taxon>Tracheophyta</taxon>
        <taxon>Spermatophyta</taxon>
        <taxon>Magnoliopsida</taxon>
        <taxon>Liliopsida</taxon>
        <taxon>Poales</taxon>
        <taxon>Poaceae</taxon>
        <taxon>BOP clade</taxon>
        <taxon>Pooideae</taxon>
        <taxon>Triticodae</taxon>
        <taxon>Triticeae</taxon>
        <taxon>Hordeinae</taxon>
        <taxon>Hordeum</taxon>
    </lineage>
</organism>
<dbReference type="AlphaFoldDB" id="A0A8I6WF10"/>